<evidence type="ECO:0000259" key="13">
    <source>
        <dbReference type="Pfam" id="PF09084"/>
    </source>
</evidence>
<comment type="subunit">
    <text evidence="4">Homodimer.</text>
</comment>
<evidence type="ECO:0000313" key="15">
    <source>
        <dbReference type="Proteomes" id="UP000176005"/>
    </source>
</evidence>
<evidence type="ECO:0000256" key="1">
    <source>
        <dbReference type="ARBA" id="ARBA00003469"/>
    </source>
</evidence>
<keyword evidence="7" id="KW-0663">Pyridoxal phosphate</keyword>
<dbReference type="GO" id="GO:0046872">
    <property type="term" value="F:metal ion binding"/>
    <property type="evidence" value="ECO:0007669"/>
    <property type="project" value="UniProtKB-KW"/>
</dbReference>
<evidence type="ECO:0000256" key="4">
    <source>
        <dbReference type="ARBA" id="ARBA00011738"/>
    </source>
</evidence>
<proteinExistence type="inferred from homology"/>
<keyword evidence="8" id="KW-0784">Thiamine biosynthesis</keyword>
<dbReference type="SUPFAM" id="SSF53850">
    <property type="entry name" value="Periplasmic binding protein-like II"/>
    <property type="match status" value="1"/>
</dbReference>
<dbReference type="PANTHER" id="PTHR31528">
    <property type="entry name" value="4-AMINO-5-HYDROXYMETHYL-2-METHYLPYRIMIDINE PHOSPHATE SYNTHASE THI11-RELATED"/>
    <property type="match status" value="1"/>
</dbReference>
<evidence type="ECO:0000256" key="8">
    <source>
        <dbReference type="ARBA" id="ARBA00022977"/>
    </source>
</evidence>
<dbReference type="InterPro" id="IPR027939">
    <property type="entry name" value="NMT1/THI5"/>
</dbReference>
<protein>
    <recommendedName>
        <fullName evidence="10">Thiamine pyrimidine synthase</fullName>
    </recommendedName>
</protein>
<organism evidence="14 15">
    <name type="scientific">Streptomyces nanshensis</name>
    <dbReference type="NCBI Taxonomy" id="518642"/>
    <lineage>
        <taxon>Bacteria</taxon>
        <taxon>Bacillati</taxon>
        <taxon>Actinomycetota</taxon>
        <taxon>Actinomycetes</taxon>
        <taxon>Kitasatosporales</taxon>
        <taxon>Streptomycetaceae</taxon>
        <taxon>Streptomyces</taxon>
    </lineage>
</organism>
<feature type="domain" description="SsuA/THI5-like" evidence="13">
    <location>
        <begin position="61"/>
        <end position="271"/>
    </location>
</feature>
<comment type="similarity">
    <text evidence="3">Belongs to the NMT1/THI5 family.</text>
</comment>
<evidence type="ECO:0000256" key="3">
    <source>
        <dbReference type="ARBA" id="ARBA00009406"/>
    </source>
</evidence>
<dbReference type="Pfam" id="PF09084">
    <property type="entry name" value="NMT1"/>
    <property type="match status" value="1"/>
</dbReference>
<sequence>MSTPRTSGTRFRVISAVLTCLLLSVLPACGDGGAGSSTAAGGDGKTVTFGVSAPAPGGNMLQLAIAQAQGYFKAEGITVKPVFLGTSGRVVQALASGKVQIGTSTPDVVLQAADKGQDVKMSYNWTTKNVTQFGVLPGSTIRSAADLKGRTVGVQDLSAGPAQLAKAAVVNAGLDPDDDVKFVAVGTGAPALDALKRHRADALITYDTLFAAMTAGSGEKLRFFQPDGVEDLFSSSLVASAGWLKDNPDVAGGFGRAWAKASVYADANPEAGVRMMFAKYPNSKVGSSEKAATKAALGQFEAREKSLKGGTPPAREKWGAYPKSAVEHWITYAKDYKLIENGIEPGSVYTNEFVGKYNDFDTGKIKKSAASGATP</sequence>
<dbReference type="AlphaFoldDB" id="A0A1E7L5H3"/>
<comment type="catalytic activity">
    <reaction evidence="11">
        <text>N(6)-(pyridoxal phosphate)-L-lysyl-[4-amino-5-hydroxymethyl-2-methylpyrimidine phosphate synthase] + L-histidyl-[4-amino-5-hydroxymethyl-2-methylpyrimidine phosphate synthase] + 2 Fe(3+) + 4 H2O = L-lysyl-[4-amino-5-hydroxymethyl-2-methylpyrimidine phosphate synthase] + (2S)-2-amino-5-hydroxy-4-oxopentanoyl-[4-amino-5-hydroxymethyl-2-methylpyrimidine phosphate synthase] + 4-amino-2-methyl-5-(phosphooxymethyl)pyrimidine + 3-oxopropanoate + 2 Fe(2+) + 2 H(+)</text>
        <dbReference type="Rhea" id="RHEA:65756"/>
        <dbReference type="Rhea" id="RHEA-COMP:16892"/>
        <dbReference type="Rhea" id="RHEA-COMP:16893"/>
        <dbReference type="Rhea" id="RHEA-COMP:16894"/>
        <dbReference type="Rhea" id="RHEA-COMP:16895"/>
        <dbReference type="ChEBI" id="CHEBI:15377"/>
        <dbReference type="ChEBI" id="CHEBI:15378"/>
        <dbReference type="ChEBI" id="CHEBI:29033"/>
        <dbReference type="ChEBI" id="CHEBI:29034"/>
        <dbReference type="ChEBI" id="CHEBI:29969"/>
        <dbReference type="ChEBI" id="CHEBI:29979"/>
        <dbReference type="ChEBI" id="CHEBI:33190"/>
        <dbReference type="ChEBI" id="CHEBI:58354"/>
        <dbReference type="ChEBI" id="CHEBI:143915"/>
        <dbReference type="ChEBI" id="CHEBI:157692"/>
    </reaction>
    <physiologicalReaction direction="left-to-right" evidence="11">
        <dbReference type="Rhea" id="RHEA:65757"/>
    </physiologicalReaction>
</comment>
<dbReference type="GO" id="GO:0009228">
    <property type="term" value="P:thiamine biosynthetic process"/>
    <property type="evidence" value="ECO:0007669"/>
    <property type="project" value="UniProtKB-KW"/>
</dbReference>
<keyword evidence="12" id="KW-0732">Signal</keyword>
<dbReference type="RefSeq" id="WP_070017115.1">
    <property type="nucleotide sequence ID" value="NZ_LJGW01000235.1"/>
</dbReference>
<accession>A0A1E7L5H3</accession>
<evidence type="ECO:0000313" key="14">
    <source>
        <dbReference type="EMBL" id="OEV11263.1"/>
    </source>
</evidence>
<feature type="signal peptide" evidence="12">
    <location>
        <begin position="1"/>
        <end position="30"/>
    </location>
</feature>
<gene>
    <name evidence="14" type="ORF">AN218_13645</name>
</gene>
<evidence type="ECO:0000256" key="10">
    <source>
        <dbReference type="ARBA" id="ARBA00033171"/>
    </source>
</evidence>
<keyword evidence="9" id="KW-0408">Iron</keyword>
<dbReference type="PANTHER" id="PTHR31528:SF1">
    <property type="entry name" value="4-AMINO-5-HYDROXYMETHYL-2-METHYLPYRIMIDINE PHOSPHATE SYNTHASE THI11-RELATED"/>
    <property type="match status" value="1"/>
</dbReference>
<evidence type="ECO:0000256" key="11">
    <source>
        <dbReference type="ARBA" id="ARBA00048179"/>
    </source>
</evidence>
<keyword evidence="15" id="KW-1185">Reference proteome</keyword>
<comment type="caution">
    <text evidence="14">The sequence shown here is derived from an EMBL/GenBank/DDBJ whole genome shotgun (WGS) entry which is preliminary data.</text>
</comment>
<comment type="pathway">
    <text evidence="2">Cofactor biosynthesis; thiamine diphosphate biosynthesis.</text>
</comment>
<dbReference type="Proteomes" id="UP000176005">
    <property type="component" value="Unassembled WGS sequence"/>
</dbReference>
<comment type="function">
    <text evidence="1">Responsible for the formation of the pyrimidine heterocycle in the thiamine biosynthesis pathway. Catalyzes the formation of hydroxymethylpyrimidine phosphate (HMP-P) from histidine and pyridoxal phosphate (PLP). The protein uses PLP and the active site histidine to form HMP-P, generating an inactive enzyme. The enzyme can only undergo a single turnover, which suggests it is a suicide enzyme.</text>
</comment>
<evidence type="ECO:0000256" key="2">
    <source>
        <dbReference type="ARBA" id="ARBA00004948"/>
    </source>
</evidence>
<dbReference type="InterPro" id="IPR015168">
    <property type="entry name" value="SsuA/THI5"/>
</dbReference>
<evidence type="ECO:0000256" key="5">
    <source>
        <dbReference type="ARBA" id="ARBA00022679"/>
    </source>
</evidence>
<keyword evidence="6" id="KW-0479">Metal-binding</keyword>
<evidence type="ECO:0000256" key="9">
    <source>
        <dbReference type="ARBA" id="ARBA00023004"/>
    </source>
</evidence>
<feature type="chain" id="PRO_5009197068" description="Thiamine pyrimidine synthase" evidence="12">
    <location>
        <begin position="31"/>
        <end position="375"/>
    </location>
</feature>
<dbReference type="EMBL" id="LJGW01000235">
    <property type="protein sequence ID" value="OEV11263.1"/>
    <property type="molecule type" value="Genomic_DNA"/>
</dbReference>
<dbReference type="GO" id="GO:0016740">
    <property type="term" value="F:transferase activity"/>
    <property type="evidence" value="ECO:0007669"/>
    <property type="project" value="UniProtKB-KW"/>
</dbReference>
<reference evidence="14 15" key="1">
    <citation type="journal article" date="2016" name="Front. Microbiol.">
        <title>Comparative Genomics Analysis of Streptomyces Species Reveals Their Adaptation to the Marine Environment and Their Diversity at the Genomic Level.</title>
        <authorList>
            <person name="Tian X."/>
            <person name="Zhang Z."/>
            <person name="Yang T."/>
            <person name="Chen M."/>
            <person name="Li J."/>
            <person name="Chen F."/>
            <person name="Yang J."/>
            <person name="Li W."/>
            <person name="Zhang B."/>
            <person name="Zhang Z."/>
            <person name="Wu J."/>
            <person name="Zhang C."/>
            <person name="Long L."/>
            <person name="Xiao J."/>
        </authorList>
    </citation>
    <scope>NUCLEOTIDE SEQUENCE [LARGE SCALE GENOMIC DNA]</scope>
    <source>
        <strain evidence="14 15">SCSIO 10429</strain>
    </source>
</reference>
<name>A0A1E7L5H3_9ACTN</name>
<evidence type="ECO:0000256" key="7">
    <source>
        <dbReference type="ARBA" id="ARBA00022898"/>
    </source>
</evidence>
<dbReference type="Gene3D" id="3.40.190.10">
    <property type="entry name" value="Periplasmic binding protein-like II"/>
    <property type="match status" value="2"/>
</dbReference>
<keyword evidence="5" id="KW-0808">Transferase</keyword>
<evidence type="ECO:0000256" key="12">
    <source>
        <dbReference type="SAM" id="SignalP"/>
    </source>
</evidence>
<evidence type="ECO:0000256" key="6">
    <source>
        <dbReference type="ARBA" id="ARBA00022723"/>
    </source>
</evidence>